<dbReference type="InterPro" id="IPR050640">
    <property type="entry name" value="Bact_2-comp_sensor_kinase"/>
</dbReference>
<dbReference type="Proteomes" id="UP000515811">
    <property type="component" value="Chromosome"/>
</dbReference>
<dbReference type="EMBL" id="CP060714">
    <property type="protein sequence ID" value="QNN56356.1"/>
    <property type="molecule type" value="Genomic_DNA"/>
</dbReference>
<organism evidence="3 4">
    <name type="scientific">Diaphorobacter ruginosibacter</name>
    <dbReference type="NCBI Taxonomy" id="1715720"/>
    <lineage>
        <taxon>Bacteria</taxon>
        <taxon>Pseudomonadati</taxon>
        <taxon>Pseudomonadota</taxon>
        <taxon>Betaproteobacteria</taxon>
        <taxon>Burkholderiales</taxon>
        <taxon>Comamonadaceae</taxon>
        <taxon>Diaphorobacter</taxon>
    </lineage>
</organism>
<dbReference type="PANTHER" id="PTHR34220">
    <property type="entry name" value="SENSOR HISTIDINE KINASE YPDA"/>
    <property type="match status" value="1"/>
</dbReference>
<evidence type="ECO:0000256" key="1">
    <source>
        <dbReference type="SAM" id="Phobius"/>
    </source>
</evidence>
<dbReference type="RefSeq" id="WP_187596622.1">
    <property type="nucleotide sequence ID" value="NZ_CP060714.1"/>
</dbReference>
<keyword evidence="3" id="KW-0418">Kinase</keyword>
<dbReference type="Gene3D" id="3.30.565.10">
    <property type="entry name" value="Histidine kinase-like ATPase, C-terminal domain"/>
    <property type="match status" value="1"/>
</dbReference>
<evidence type="ECO:0000259" key="2">
    <source>
        <dbReference type="Pfam" id="PF06580"/>
    </source>
</evidence>
<dbReference type="InterPro" id="IPR010559">
    <property type="entry name" value="Sig_transdc_His_kin_internal"/>
</dbReference>
<dbReference type="AlphaFoldDB" id="A0A7G9RL81"/>
<dbReference type="GO" id="GO:0016020">
    <property type="term" value="C:membrane"/>
    <property type="evidence" value="ECO:0007669"/>
    <property type="project" value="InterPro"/>
</dbReference>
<keyword evidence="1" id="KW-0812">Transmembrane</keyword>
<keyword evidence="1" id="KW-1133">Transmembrane helix</keyword>
<feature type="transmembrane region" description="Helical" evidence="1">
    <location>
        <begin position="98"/>
        <end position="123"/>
    </location>
</feature>
<dbReference type="SUPFAM" id="SSF55874">
    <property type="entry name" value="ATPase domain of HSP90 chaperone/DNA topoisomerase II/histidine kinase"/>
    <property type="match status" value="1"/>
</dbReference>
<accession>A0A7G9RL81</accession>
<dbReference type="GO" id="GO:0000155">
    <property type="term" value="F:phosphorelay sensor kinase activity"/>
    <property type="evidence" value="ECO:0007669"/>
    <property type="project" value="InterPro"/>
</dbReference>
<keyword evidence="1" id="KW-0472">Membrane</keyword>
<keyword evidence="3" id="KW-0808">Transferase</keyword>
<sequence>MRETEILSTLPAFSPKAPERPFREERMQVFDACHVGVVLRAVLFVEAVLAAGVMYHASSPSDWLQRLSLVTAGALPATLGWLLCACSLKQRLHELPTVAQYLCGTLLGIIAGTAASGLLAWVLPSDGPWPFLASGVTGGLLALGLVAALQMRARGSTPAATTARLTELQARIRPHFLFNTLNSAVALVREEPAKAEALLEDLSDLFRHALTEQGASSTLEEEILLAQRYLDIEQVRFGDRMRVQWQLDTRASHARLPPLLLQPLVENAVKHGIEPSANGGKLRISTELRSRRVVLQITNTLAENASGEARATRGHGIALANVRDRLRLLHDVDCDFSAGVQNGLYRVRISLPIAAAPSN</sequence>
<feature type="domain" description="Signal transduction histidine kinase internal region" evidence="2">
    <location>
        <begin position="163"/>
        <end position="241"/>
    </location>
</feature>
<protein>
    <submittedName>
        <fullName evidence="3">Histidine kinase</fullName>
    </submittedName>
</protein>
<feature type="transmembrane region" description="Helical" evidence="1">
    <location>
        <begin position="67"/>
        <end position="86"/>
    </location>
</feature>
<dbReference type="InterPro" id="IPR036890">
    <property type="entry name" value="HATPase_C_sf"/>
</dbReference>
<dbReference type="Pfam" id="PF06580">
    <property type="entry name" value="His_kinase"/>
    <property type="match status" value="1"/>
</dbReference>
<evidence type="ECO:0000313" key="3">
    <source>
        <dbReference type="EMBL" id="QNN56356.1"/>
    </source>
</evidence>
<reference evidence="3 4" key="1">
    <citation type="submission" date="2020-08" db="EMBL/GenBank/DDBJ databases">
        <title>Genome sequence of Diaphorobacter ruginosibacter DSM 27467T.</title>
        <authorList>
            <person name="Hyun D.-W."/>
            <person name="Bae J.-W."/>
        </authorList>
    </citation>
    <scope>NUCLEOTIDE SEQUENCE [LARGE SCALE GENOMIC DNA]</scope>
    <source>
        <strain evidence="3 4">DSM 27467</strain>
    </source>
</reference>
<feature type="transmembrane region" description="Helical" evidence="1">
    <location>
        <begin position="29"/>
        <end position="55"/>
    </location>
</feature>
<proteinExistence type="predicted"/>
<name>A0A7G9RL81_9BURK</name>
<feature type="transmembrane region" description="Helical" evidence="1">
    <location>
        <begin position="129"/>
        <end position="149"/>
    </location>
</feature>
<gene>
    <name evidence="3" type="ORF">H9K76_17655</name>
</gene>
<dbReference type="PANTHER" id="PTHR34220:SF7">
    <property type="entry name" value="SENSOR HISTIDINE KINASE YPDA"/>
    <property type="match status" value="1"/>
</dbReference>
<keyword evidence="4" id="KW-1185">Reference proteome</keyword>
<evidence type="ECO:0000313" key="4">
    <source>
        <dbReference type="Proteomes" id="UP000515811"/>
    </source>
</evidence>
<dbReference type="KEGG" id="drg:H9K76_17655"/>